<dbReference type="Pfam" id="PF00391">
    <property type="entry name" value="PEP-utilizers"/>
    <property type="match status" value="1"/>
</dbReference>
<dbReference type="Gene3D" id="3.50.30.10">
    <property type="entry name" value="Phosphohistidine domain"/>
    <property type="match status" value="1"/>
</dbReference>
<evidence type="ECO:0000313" key="2">
    <source>
        <dbReference type="EMBL" id="RPA57340.1"/>
    </source>
</evidence>
<sequence>MNILNFVSPSDASWSSVNLAEAVPGVMTPLTSSVWVPASEMGLRQPFREMGVLPASQAVIPADPADRITGAFFGRMAVRVDFLCEMGDLVPGQSGESLSRDFFGFVPPDFVSHPSNRRLPAIALRYPRALATIARRIERDRREVDAWWRRSLASLGQMTTDDVRGLLVDARERFTDALALQAVVSACAIQPVQDQISSLAESAGVDLTDLLRGHGSHEESVVLADMWAVSRRELDMDEFMSRHGYHCAGEGEVSSVSWREDPGHVQRMVARFGSLAETESPRARAAELEQRGASATDKLRTNSSAGRIRVDLTLRLARRFIPLRGVGKVTYLQTLDVLRACARRLGADAVESGSLSDPEDAFYFTADELARPLPSGAGDLVSERRAQRADYESLILPPTWTGNPVPERMSPPDAPAAAADTEVCLNGVGASPGTVTGRAVVVTDPATTDVDDGDILIAHTTDPSWVSLMFLSSALVVDIGGMMSHAAVVARELGIPCVMNTGNGTRAITTGDTVSVDGVGGTVRIVSTSAA</sequence>
<evidence type="ECO:0000259" key="1">
    <source>
        <dbReference type="Pfam" id="PF00391"/>
    </source>
</evidence>
<dbReference type="SUPFAM" id="SSF52009">
    <property type="entry name" value="Phosphohistidine domain"/>
    <property type="match status" value="1"/>
</dbReference>
<keyword evidence="3" id="KW-1185">Reference proteome</keyword>
<evidence type="ECO:0000313" key="3">
    <source>
        <dbReference type="Proteomes" id="UP000267536"/>
    </source>
</evidence>
<accession>A0A3N4GFG1</accession>
<dbReference type="EMBL" id="RKMH01000017">
    <property type="protein sequence ID" value="RPA57340.1"/>
    <property type="molecule type" value="Genomic_DNA"/>
</dbReference>
<feature type="domain" description="PEP-utilising enzyme mobile" evidence="1">
    <location>
        <begin position="451"/>
        <end position="519"/>
    </location>
</feature>
<dbReference type="OrthoDB" id="9765468at2"/>
<dbReference type="PANTHER" id="PTHR43615:SF1">
    <property type="entry name" value="PPDK_N DOMAIN-CONTAINING PROTEIN"/>
    <property type="match status" value="1"/>
</dbReference>
<dbReference type="Proteomes" id="UP000267536">
    <property type="component" value="Unassembled WGS sequence"/>
</dbReference>
<dbReference type="GO" id="GO:0016772">
    <property type="term" value="F:transferase activity, transferring phosphorus-containing groups"/>
    <property type="evidence" value="ECO:0007669"/>
    <property type="project" value="InterPro"/>
</dbReference>
<dbReference type="AlphaFoldDB" id="A0A3N4GFG1"/>
<comment type="caution">
    <text evidence="2">The sequence shown here is derived from an EMBL/GenBank/DDBJ whole genome shotgun (WGS) entry which is preliminary data.</text>
</comment>
<dbReference type="InterPro" id="IPR051549">
    <property type="entry name" value="PEP_Utilizing_Enz"/>
</dbReference>
<dbReference type="InterPro" id="IPR036637">
    <property type="entry name" value="Phosphohistidine_dom_sf"/>
</dbReference>
<name>A0A3N4GFG1_9ACTN</name>
<reference evidence="2 3" key="1">
    <citation type="submission" date="2018-11" db="EMBL/GenBank/DDBJ databases">
        <title>Draft genome sequence of Gordonia sp. RS15-1S isolated from rice stems.</title>
        <authorList>
            <person name="Muangham S."/>
        </authorList>
    </citation>
    <scope>NUCLEOTIDE SEQUENCE [LARGE SCALE GENOMIC DNA]</scope>
    <source>
        <strain evidence="2 3">RS15-1S</strain>
    </source>
</reference>
<gene>
    <name evidence="2" type="ORF">EF294_18990</name>
</gene>
<proteinExistence type="predicted"/>
<dbReference type="InterPro" id="IPR008279">
    <property type="entry name" value="PEP-util_enz_mobile_dom"/>
</dbReference>
<keyword evidence="2" id="KW-0670">Pyruvate</keyword>
<organism evidence="2 3">
    <name type="scientific">Gordonia oryzae</name>
    <dbReference type="NCBI Taxonomy" id="2487349"/>
    <lineage>
        <taxon>Bacteria</taxon>
        <taxon>Bacillati</taxon>
        <taxon>Actinomycetota</taxon>
        <taxon>Actinomycetes</taxon>
        <taxon>Mycobacteriales</taxon>
        <taxon>Gordoniaceae</taxon>
        <taxon>Gordonia</taxon>
    </lineage>
</organism>
<dbReference type="PANTHER" id="PTHR43615">
    <property type="entry name" value="PHOSPHOENOLPYRUVATE SYNTHASE-RELATED"/>
    <property type="match status" value="1"/>
</dbReference>
<protein>
    <submittedName>
        <fullName evidence="2">Phosphoenolpyruvate-utilizing protein</fullName>
    </submittedName>
</protein>